<dbReference type="RefSeq" id="WP_008608879.1">
    <property type="nucleotide sequence ID" value="NZ_ALAB01000027.1"/>
</dbReference>
<keyword evidence="1" id="KW-0472">Membrane</keyword>
<accession>J1Q1M0</accession>
<feature type="transmembrane region" description="Helical" evidence="1">
    <location>
        <begin position="20"/>
        <end position="40"/>
    </location>
</feature>
<evidence type="ECO:0000313" key="2">
    <source>
        <dbReference type="EMBL" id="EJI84948.1"/>
    </source>
</evidence>
<keyword evidence="3" id="KW-1185">Reference proteome</keyword>
<organism evidence="2 3">
    <name type="scientific">Alishewanella aestuarii B11</name>
    <dbReference type="NCBI Taxonomy" id="1197174"/>
    <lineage>
        <taxon>Bacteria</taxon>
        <taxon>Pseudomonadati</taxon>
        <taxon>Pseudomonadota</taxon>
        <taxon>Gammaproteobacteria</taxon>
        <taxon>Alteromonadales</taxon>
        <taxon>Alteromonadaceae</taxon>
        <taxon>Alishewanella</taxon>
    </lineage>
</organism>
<dbReference type="PATRIC" id="fig|1197174.4.peg.2006"/>
<keyword evidence="1" id="KW-1133">Transmembrane helix</keyword>
<dbReference type="AlphaFoldDB" id="J1Q1M0"/>
<gene>
    <name evidence="2" type="ORF">AEST_20500</name>
</gene>
<dbReference type="NCBIfam" id="TIGR02523">
    <property type="entry name" value="type_IV_pilV"/>
    <property type="match status" value="1"/>
</dbReference>
<name>J1Q1M0_9ALTE</name>
<dbReference type="InterPro" id="IPR013362">
    <property type="entry name" value="Pilus_4_PilV"/>
</dbReference>
<dbReference type="Proteomes" id="UP000012043">
    <property type="component" value="Unassembled WGS sequence"/>
</dbReference>
<dbReference type="InterPro" id="IPR012902">
    <property type="entry name" value="N_methyl_site"/>
</dbReference>
<evidence type="ECO:0000256" key="1">
    <source>
        <dbReference type="SAM" id="Phobius"/>
    </source>
</evidence>
<sequence>MKQKNRNSYKSQTTQRGVTLLEVMIAVFVLGIGLLGVAALQGASVRHTNNALERTMAVILTETLSELLRANPQLARQGSFAFSDCTGSTELGTHGWVLDVKQATRAATCPEVEWVAARNVYIVTIEWDDERTGVDSRVITEIMP</sequence>
<dbReference type="EMBL" id="ALAB01000027">
    <property type="protein sequence ID" value="EJI84948.1"/>
    <property type="molecule type" value="Genomic_DNA"/>
</dbReference>
<proteinExistence type="predicted"/>
<evidence type="ECO:0008006" key="4">
    <source>
        <dbReference type="Google" id="ProtNLM"/>
    </source>
</evidence>
<dbReference type="PROSITE" id="PS00409">
    <property type="entry name" value="PROKAR_NTER_METHYL"/>
    <property type="match status" value="1"/>
</dbReference>
<dbReference type="Pfam" id="PF07963">
    <property type="entry name" value="N_methyl"/>
    <property type="match status" value="1"/>
</dbReference>
<keyword evidence="1" id="KW-0812">Transmembrane</keyword>
<comment type="caution">
    <text evidence="2">The sequence shown here is derived from an EMBL/GenBank/DDBJ whole genome shotgun (WGS) entry which is preliminary data.</text>
</comment>
<dbReference type="NCBIfam" id="TIGR02532">
    <property type="entry name" value="IV_pilin_GFxxxE"/>
    <property type="match status" value="1"/>
</dbReference>
<evidence type="ECO:0000313" key="3">
    <source>
        <dbReference type="Proteomes" id="UP000012043"/>
    </source>
</evidence>
<reference evidence="2 3" key="1">
    <citation type="journal article" date="2012" name="J. Bacteriol.">
        <title>Genome Sequence of Pectin-Degrading Alishewanella aestuarii Strain B11T, Isolated from Tidal Flat Sediment.</title>
        <authorList>
            <person name="Jung J."/>
            <person name="Choi S."/>
            <person name="Chun J."/>
            <person name="Park W."/>
        </authorList>
    </citation>
    <scope>NUCLEOTIDE SEQUENCE [LARGE SCALE GENOMIC DNA]</scope>
    <source>
        <strain evidence="2 3">B11</strain>
    </source>
</reference>
<protein>
    <recommendedName>
        <fullName evidence="4">Type IV pilus modification protein PilV</fullName>
    </recommendedName>
</protein>